<dbReference type="Proteomes" id="UP000634136">
    <property type="component" value="Unassembled WGS sequence"/>
</dbReference>
<reference evidence="2" key="1">
    <citation type="submission" date="2020-09" db="EMBL/GenBank/DDBJ databases">
        <title>Genome-Enabled Discovery of Anthraquinone Biosynthesis in Senna tora.</title>
        <authorList>
            <person name="Kang S.-H."/>
            <person name="Pandey R.P."/>
            <person name="Lee C.-M."/>
            <person name="Sim J.-S."/>
            <person name="Jeong J.-T."/>
            <person name="Choi B.-S."/>
            <person name="Jung M."/>
            <person name="Ginzburg D."/>
            <person name="Zhao K."/>
            <person name="Won S.Y."/>
            <person name="Oh T.-J."/>
            <person name="Yu Y."/>
            <person name="Kim N.-H."/>
            <person name="Lee O.R."/>
            <person name="Lee T.-H."/>
            <person name="Bashyal P."/>
            <person name="Kim T.-S."/>
            <person name="Lee W.-H."/>
            <person name="Kawkins C."/>
            <person name="Kim C.-K."/>
            <person name="Kim J.S."/>
            <person name="Ahn B.O."/>
            <person name="Rhee S.Y."/>
            <person name="Sohng J.K."/>
        </authorList>
    </citation>
    <scope>NUCLEOTIDE SEQUENCE</scope>
    <source>
        <tissue evidence="2">Leaf</tissue>
    </source>
</reference>
<evidence type="ECO:0000313" key="3">
    <source>
        <dbReference type="Proteomes" id="UP000634136"/>
    </source>
</evidence>
<name>A0A834TQW1_9FABA</name>
<organism evidence="2 3">
    <name type="scientific">Senna tora</name>
    <dbReference type="NCBI Taxonomy" id="362788"/>
    <lineage>
        <taxon>Eukaryota</taxon>
        <taxon>Viridiplantae</taxon>
        <taxon>Streptophyta</taxon>
        <taxon>Embryophyta</taxon>
        <taxon>Tracheophyta</taxon>
        <taxon>Spermatophyta</taxon>
        <taxon>Magnoliopsida</taxon>
        <taxon>eudicotyledons</taxon>
        <taxon>Gunneridae</taxon>
        <taxon>Pentapetalae</taxon>
        <taxon>rosids</taxon>
        <taxon>fabids</taxon>
        <taxon>Fabales</taxon>
        <taxon>Fabaceae</taxon>
        <taxon>Caesalpinioideae</taxon>
        <taxon>Cassia clade</taxon>
        <taxon>Senna</taxon>
    </lineage>
</organism>
<comment type="caution">
    <text evidence="2">The sequence shown here is derived from an EMBL/GenBank/DDBJ whole genome shotgun (WGS) entry which is preliminary data.</text>
</comment>
<accession>A0A834TQW1</accession>
<evidence type="ECO:0000313" key="2">
    <source>
        <dbReference type="EMBL" id="KAF7825301.1"/>
    </source>
</evidence>
<sequence length="96" mass="10598">MGKVKTGAEIKEPNKGAYQNKPQSTNTRPKSAETKLIIGLCLVLYSVIGATKPELKTERDLLPLSENSPEGRRVRRKKETVVVQLCGFEEDVCLVA</sequence>
<feature type="region of interest" description="Disordered" evidence="1">
    <location>
        <begin position="1"/>
        <end position="30"/>
    </location>
</feature>
<protein>
    <submittedName>
        <fullName evidence="2">Uncharacterized protein</fullName>
    </submittedName>
</protein>
<gene>
    <name evidence="2" type="ORF">G2W53_016465</name>
</gene>
<keyword evidence="3" id="KW-1185">Reference proteome</keyword>
<feature type="compositionally biased region" description="Polar residues" evidence="1">
    <location>
        <begin position="20"/>
        <end position="29"/>
    </location>
</feature>
<feature type="compositionally biased region" description="Basic and acidic residues" evidence="1">
    <location>
        <begin position="1"/>
        <end position="14"/>
    </location>
</feature>
<evidence type="ECO:0000256" key="1">
    <source>
        <dbReference type="SAM" id="MobiDB-lite"/>
    </source>
</evidence>
<proteinExistence type="predicted"/>
<dbReference type="AlphaFoldDB" id="A0A834TQW1"/>
<dbReference type="EMBL" id="JAAIUW010000006">
    <property type="protein sequence ID" value="KAF7825301.1"/>
    <property type="molecule type" value="Genomic_DNA"/>
</dbReference>